<dbReference type="NCBIfam" id="TIGR00268">
    <property type="entry name" value="ATP-dependent sacrificial sulfur transferase LarE"/>
    <property type="match status" value="1"/>
</dbReference>
<dbReference type="PIRSF" id="PIRSF006661">
    <property type="entry name" value="PP-lp_UCP006661"/>
    <property type="match status" value="1"/>
</dbReference>
<dbReference type="eggNOG" id="COG1606">
    <property type="taxonomic scope" value="Bacteria"/>
</dbReference>
<dbReference type="PANTHER" id="PTHR43169:SF2">
    <property type="entry name" value="NAD_GMP SYNTHASE DOMAIN-CONTAINING PROTEIN"/>
    <property type="match status" value="1"/>
</dbReference>
<organism evidence="3 4">
    <name type="scientific">Syntrophothermus lipocalidus (strain DSM 12680 / TGB-C1)</name>
    <dbReference type="NCBI Taxonomy" id="643648"/>
    <lineage>
        <taxon>Bacteria</taxon>
        <taxon>Bacillati</taxon>
        <taxon>Bacillota</taxon>
        <taxon>Clostridia</taxon>
        <taxon>Eubacteriales</taxon>
        <taxon>Syntrophomonadaceae</taxon>
        <taxon>Syntrophothermus</taxon>
    </lineage>
</organism>
<dbReference type="InterPro" id="IPR014729">
    <property type="entry name" value="Rossmann-like_a/b/a_fold"/>
</dbReference>
<reference evidence="3 4" key="2">
    <citation type="journal article" date="2010" name="Stand. Genomic Sci.">
        <title>Complete genome sequence of Syntrophothermus lipocalidus type strain (TGB-C1).</title>
        <authorList>
            <person name="Djao O.D."/>
            <person name="Zhang X."/>
            <person name="Lucas S."/>
            <person name="Lapidus A."/>
            <person name="Del Rio T.G."/>
            <person name="Nolan M."/>
            <person name="Tice H."/>
            <person name="Cheng J.F."/>
            <person name="Han C."/>
            <person name="Tapia R."/>
            <person name="Goodwin L."/>
            <person name="Pitluck S."/>
            <person name="Liolios K."/>
            <person name="Ivanova N."/>
            <person name="Mavromatis K."/>
            <person name="Mikhailova N."/>
            <person name="Ovchinnikova G."/>
            <person name="Pati A."/>
            <person name="Brambilla E."/>
            <person name="Chen A."/>
            <person name="Palaniappan K."/>
            <person name="Land M."/>
            <person name="Hauser L."/>
            <person name="Chang Y.J."/>
            <person name="Jeffries C.D."/>
            <person name="Rohde M."/>
            <person name="Sikorski J."/>
            <person name="Spring S."/>
            <person name="Goker M."/>
            <person name="Detter J.C."/>
            <person name="Woyke T."/>
            <person name="Bristow J."/>
            <person name="Eisen J.A."/>
            <person name="Markowitz V."/>
            <person name="Hugenholtz P."/>
            <person name="Kyrpides N.C."/>
            <person name="Klenk H.P."/>
        </authorList>
    </citation>
    <scope>NUCLEOTIDE SEQUENCE [LARGE SCALE GENOMIC DNA]</scope>
    <source>
        <strain evidence="4">DSM 12680 / TGB-C1</strain>
    </source>
</reference>
<dbReference type="KEGG" id="slp:Slip_1661"/>
<keyword evidence="4" id="KW-1185">Reference proteome</keyword>
<dbReference type="InterPro" id="IPR005232">
    <property type="entry name" value="LarE"/>
</dbReference>
<feature type="domain" description="NAD/GMP synthase" evidence="2">
    <location>
        <begin position="18"/>
        <end position="80"/>
    </location>
</feature>
<dbReference type="HOGENOM" id="CLU_061181_2_0_9"/>
<dbReference type="InterPro" id="IPR052188">
    <property type="entry name" value="Ni-pincer_cofactor_biosynth"/>
</dbReference>
<accession>D7CNY5</accession>
<dbReference type="STRING" id="643648.Slip_1661"/>
<dbReference type="RefSeq" id="WP_013175822.1">
    <property type="nucleotide sequence ID" value="NC_014220.1"/>
</dbReference>
<dbReference type="PANTHER" id="PTHR43169">
    <property type="entry name" value="EXSB FAMILY PROTEIN"/>
    <property type="match status" value="1"/>
</dbReference>
<sequence>MHILETKLARLQEIVGSLESVVLGFSGGADSTLLLKVSLDVLGRTKVLAVTFHSEIQSENELTHALQLAQSMDAQHLVIEGNELQNDLFVTNPPDRCYYCKLRRYRQLLSLAAERQFRNVIDGSNYSDLADYRPGIKALLELGIKSPLQEAQLTKDDVRALSFKLDLPTWNRPAQACLASRIPYGQRITALALQQVAKAEKVLSDAGFSPCRVRHHGEVARIEVPRQDLVRLFQQPGIDDIVRAIKATGFRYVAVDLEGYRTGSLNELLEPNE</sequence>
<dbReference type="Pfam" id="PF02540">
    <property type="entry name" value="NAD_synthase"/>
    <property type="match status" value="1"/>
</dbReference>
<dbReference type="InterPro" id="IPR022310">
    <property type="entry name" value="NAD/GMP_synthase"/>
</dbReference>
<evidence type="ECO:0000259" key="2">
    <source>
        <dbReference type="Pfam" id="PF02540"/>
    </source>
</evidence>
<gene>
    <name evidence="3" type="ordered locus">Slip_1661</name>
</gene>
<dbReference type="Proteomes" id="UP000000378">
    <property type="component" value="Chromosome"/>
</dbReference>
<dbReference type="GO" id="GO:0006163">
    <property type="term" value="P:purine nucleotide metabolic process"/>
    <property type="evidence" value="ECO:0007669"/>
    <property type="project" value="UniProtKB-ARBA"/>
</dbReference>
<feature type="active site" description="Nucleophile and sulfur donor" evidence="1">
    <location>
        <position position="177"/>
    </location>
</feature>
<name>D7CNY5_SYNLT</name>
<evidence type="ECO:0000256" key="1">
    <source>
        <dbReference type="PIRSR" id="PIRSR006661-1"/>
    </source>
</evidence>
<dbReference type="CDD" id="cd01990">
    <property type="entry name" value="LarE-like"/>
    <property type="match status" value="1"/>
</dbReference>
<proteinExistence type="predicted"/>
<dbReference type="Gene3D" id="3.40.50.620">
    <property type="entry name" value="HUPs"/>
    <property type="match status" value="1"/>
</dbReference>
<reference evidence="4" key="1">
    <citation type="journal article" date="2010" name="Stand. Genomic Sci.">
        <title>Complete genome sequence of Syntrophothermus lipocalidus type strain (TGB-C1T).</title>
        <authorList>
            <consortium name="US DOE Joint Genome Institute (JGI-PGF)"/>
            <person name="Djao O."/>
            <person name="Zhang X."/>
            <person name="Lucas S."/>
            <person name="Lapidus A."/>
            <person name="Glavina Del Rio T."/>
            <person name="Nolan M."/>
            <person name="Tice H."/>
            <person name="Cheng J."/>
            <person name="Han C."/>
            <person name="Tapia R."/>
            <person name="Goodwin L."/>
            <person name="Pitluck S."/>
            <person name="Liolios K."/>
            <person name="Ivanova N."/>
            <person name="Mavromatis K."/>
            <person name="Mikhailova N."/>
            <person name="Ovchinnikova G."/>
            <person name="Pati A."/>
            <person name="Brambilla E."/>
            <person name="Chen A."/>
            <person name="Palaniappan K."/>
            <person name="Land M."/>
            <person name="Hauser L."/>
            <person name="Chang Y."/>
            <person name="Jeffries C."/>
            <person name="Rohde M."/>
            <person name="Sikorski J."/>
            <person name="Spring S."/>
            <person name="Goker M."/>
            <person name="Detter J."/>
            <person name="Woyke T."/>
            <person name="Bristow J."/>
            <person name="Eisen J."/>
            <person name="Markowitz V."/>
            <person name="Hugenholtz P."/>
            <person name="Kyrpides N."/>
            <person name="Klenk H."/>
        </authorList>
    </citation>
    <scope>NUCLEOTIDE SEQUENCE [LARGE SCALE GENOMIC DNA]</scope>
    <source>
        <strain evidence="4">DSM 12680 / TGB-C1</strain>
    </source>
</reference>
<evidence type="ECO:0000313" key="4">
    <source>
        <dbReference type="Proteomes" id="UP000000378"/>
    </source>
</evidence>
<dbReference type="OrthoDB" id="9776919at2"/>
<protein>
    <submittedName>
        <fullName evidence="3">NAD synthase</fullName>
    </submittedName>
</protein>
<dbReference type="GO" id="GO:0016783">
    <property type="term" value="F:sulfurtransferase activity"/>
    <property type="evidence" value="ECO:0007669"/>
    <property type="project" value="InterPro"/>
</dbReference>
<dbReference type="AlphaFoldDB" id="D7CNY5"/>
<evidence type="ECO:0000313" key="3">
    <source>
        <dbReference type="EMBL" id="ADI02420.1"/>
    </source>
</evidence>
<dbReference type="EMBL" id="CP002048">
    <property type="protein sequence ID" value="ADI02420.1"/>
    <property type="molecule type" value="Genomic_DNA"/>
</dbReference>
<dbReference type="SUPFAM" id="SSF52402">
    <property type="entry name" value="Adenine nucleotide alpha hydrolases-like"/>
    <property type="match status" value="1"/>
</dbReference>